<dbReference type="EnsemblPlants" id="AUR62008184-RA">
    <property type="protein sequence ID" value="AUR62008184-RA:cds"/>
    <property type="gene ID" value="AUR62008184"/>
</dbReference>
<dbReference type="OMA" id="LRWTRIM"/>
<dbReference type="InterPro" id="IPR001810">
    <property type="entry name" value="F-box_dom"/>
</dbReference>
<dbReference type="Gramene" id="AUR62008184-RA">
    <property type="protein sequence ID" value="AUR62008184-RA:cds"/>
    <property type="gene ID" value="AUR62008184"/>
</dbReference>
<accession>A0A803L8J5</accession>
<dbReference type="InterPro" id="IPR036047">
    <property type="entry name" value="F-box-like_dom_sf"/>
</dbReference>
<reference evidence="2" key="2">
    <citation type="submission" date="2021-03" db="UniProtKB">
        <authorList>
            <consortium name="EnsemblPlants"/>
        </authorList>
    </citation>
    <scope>IDENTIFICATION</scope>
</reference>
<protein>
    <recommendedName>
        <fullName evidence="1">F-box domain-containing protein</fullName>
    </recommendedName>
</protein>
<dbReference type="GeneID" id="110700368"/>
<evidence type="ECO:0000259" key="1">
    <source>
        <dbReference type="SMART" id="SM00256"/>
    </source>
</evidence>
<evidence type="ECO:0000313" key="2">
    <source>
        <dbReference type="EnsemblPlants" id="AUR62008184-RA:cds"/>
    </source>
</evidence>
<dbReference type="SMART" id="SM00256">
    <property type="entry name" value="FBOX"/>
    <property type="match status" value="1"/>
</dbReference>
<dbReference type="InterPro" id="IPR005174">
    <property type="entry name" value="KIB1-4_b-propeller"/>
</dbReference>
<sequence>MAGWGDMPKELVTKIAEHLHFFEDFVTLSCVCSSWRSALKKAKFRAFINNNDGRSSLGREHTIPWLGYPERYSSGLYYTLHSFYKNTFRYIKVQEGVYNNDEERILASYGWLLLVLESLKLLLFNPYTGATIELPEIELLWPVHYGVDYHLDKLILSANPSITSDFIVFLALEDKDTTDITVPSMLVYWRNGYDDGWIQVVDPQLNLDGFLGSLCRDITFYQGEFYGVNCNGMIVKFETAQGSPHFQVVTELETRKNNEAWYYYLVESAGQLLVIRQVIIHLNWYMIHITSCETKRFEVLELDVKDGKVKEVTNLGDRAIFTGSNSSFSVQVPAHSNPGITANTIFNLDDRVTWRWDGHGVCYGNTCFYNILDGQPWKFIKRLDRSPQEICYLLLNRSPSLLGEGIPYTWIESPMI</sequence>
<dbReference type="CDD" id="cd09917">
    <property type="entry name" value="F-box_SF"/>
    <property type="match status" value="1"/>
</dbReference>
<organism evidence="2 3">
    <name type="scientific">Chenopodium quinoa</name>
    <name type="common">Quinoa</name>
    <dbReference type="NCBI Taxonomy" id="63459"/>
    <lineage>
        <taxon>Eukaryota</taxon>
        <taxon>Viridiplantae</taxon>
        <taxon>Streptophyta</taxon>
        <taxon>Embryophyta</taxon>
        <taxon>Tracheophyta</taxon>
        <taxon>Spermatophyta</taxon>
        <taxon>Magnoliopsida</taxon>
        <taxon>eudicotyledons</taxon>
        <taxon>Gunneridae</taxon>
        <taxon>Pentapetalae</taxon>
        <taxon>Caryophyllales</taxon>
        <taxon>Chenopodiaceae</taxon>
        <taxon>Chenopodioideae</taxon>
        <taxon>Atripliceae</taxon>
        <taxon>Chenopodium</taxon>
    </lineage>
</organism>
<dbReference type="SUPFAM" id="SSF81383">
    <property type="entry name" value="F-box domain"/>
    <property type="match status" value="1"/>
</dbReference>
<dbReference type="Pfam" id="PF00646">
    <property type="entry name" value="F-box"/>
    <property type="match status" value="1"/>
</dbReference>
<dbReference type="KEGG" id="cqi:110700368"/>
<gene>
    <name evidence="2" type="primary">LOC110700368</name>
</gene>
<dbReference type="RefSeq" id="XP_021733586.1">
    <property type="nucleotide sequence ID" value="XM_021877894.1"/>
</dbReference>
<reference evidence="2" key="1">
    <citation type="journal article" date="2017" name="Nature">
        <title>The genome of Chenopodium quinoa.</title>
        <authorList>
            <person name="Jarvis D.E."/>
            <person name="Ho Y.S."/>
            <person name="Lightfoot D.J."/>
            <person name="Schmoeckel S.M."/>
            <person name="Li B."/>
            <person name="Borm T.J.A."/>
            <person name="Ohyanagi H."/>
            <person name="Mineta K."/>
            <person name="Michell C.T."/>
            <person name="Saber N."/>
            <person name="Kharbatia N.M."/>
            <person name="Rupper R.R."/>
            <person name="Sharp A.R."/>
            <person name="Dally N."/>
            <person name="Boughton B.A."/>
            <person name="Woo Y.H."/>
            <person name="Gao G."/>
            <person name="Schijlen E.G.W.M."/>
            <person name="Guo X."/>
            <person name="Momin A.A."/>
            <person name="Negrao S."/>
            <person name="Al-Babili S."/>
            <person name="Gehring C."/>
            <person name="Roessner U."/>
            <person name="Jung C."/>
            <person name="Murphy K."/>
            <person name="Arold S.T."/>
            <person name="Gojobori T."/>
            <person name="van der Linden C.G."/>
            <person name="van Loo E.N."/>
            <person name="Jellen E.N."/>
            <person name="Maughan P.J."/>
            <person name="Tester M."/>
        </authorList>
    </citation>
    <scope>NUCLEOTIDE SEQUENCE [LARGE SCALE GENOMIC DNA]</scope>
    <source>
        <strain evidence="2">cv. PI 614886</strain>
    </source>
</reference>
<proteinExistence type="predicted"/>
<dbReference type="Proteomes" id="UP000596660">
    <property type="component" value="Unplaced"/>
</dbReference>
<keyword evidence="3" id="KW-1185">Reference proteome</keyword>
<feature type="domain" description="F-box" evidence="1">
    <location>
        <begin position="7"/>
        <end position="48"/>
    </location>
</feature>
<dbReference type="PANTHER" id="PTHR44259">
    <property type="entry name" value="OS07G0183000 PROTEIN-RELATED"/>
    <property type="match status" value="1"/>
</dbReference>
<dbReference type="Pfam" id="PF03478">
    <property type="entry name" value="Beta-prop_KIB1-4"/>
    <property type="match status" value="1"/>
</dbReference>
<dbReference type="OrthoDB" id="642536at2759"/>
<name>A0A803L8J5_CHEQI</name>
<dbReference type="InterPro" id="IPR050942">
    <property type="entry name" value="F-box_BR-signaling"/>
</dbReference>
<dbReference type="AlphaFoldDB" id="A0A803L8J5"/>
<evidence type="ECO:0000313" key="3">
    <source>
        <dbReference type="Proteomes" id="UP000596660"/>
    </source>
</evidence>
<dbReference type="PANTHER" id="PTHR44259:SF107">
    <property type="entry name" value="F-BOX PROTEIN SKIP23-LIKE"/>
    <property type="match status" value="1"/>
</dbReference>